<dbReference type="Proteomes" id="UP000050482">
    <property type="component" value="Unassembled WGS sequence"/>
</dbReference>
<sequence>MVEFITGQELYSVRVQSESVRIVQSVRVQSVRSLERLLVLPKVRIVHTAERYTNYRQNIVQQSYTFDKDYTRE</sequence>
<proteinExistence type="predicted"/>
<organism evidence="1 2">
    <name type="scientific">Alicyclobacillus ferrooxydans</name>
    <dbReference type="NCBI Taxonomy" id="471514"/>
    <lineage>
        <taxon>Bacteria</taxon>
        <taxon>Bacillati</taxon>
        <taxon>Bacillota</taxon>
        <taxon>Bacilli</taxon>
        <taxon>Bacillales</taxon>
        <taxon>Alicyclobacillaceae</taxon>
        <taxon>Alicyclobacillus</taxon>
    </lineage>
</organism>
<keyword evidence="2" id="KW-1185">Reference proteome</keyword>
<dbReference type="PATRIC" id="fig|471514.4.peg.4952"/>
<reference evidence="1 2" key="1">
    <citation type="submission" date="2015-09" db="EMBL/GenBank/DDBJ databases">
        <title>Draft genome sequence of Alicyclobacillus ferrooxydans DSM 22381.</title>
        <authorList>
            <person name="Hemp J."/>
        </authorList>
    </citation>
    <scope>NUCLEOTIDE SEQUENCE [LARGE SCALE GENOMIC DNA]</scope>
    <source>
        <strain evidence="1 2">TC-34</strain>
    </source>
</reference>
<evidence type="ECO:0000313" key="1">
    <source>
        <dbReference type="EMBL" id="KPV42397.1"/>
    </source>
</evidence>
<dbReference type="EMBL" id="LJCO01000077">
    <property type="protein sequence ID" value="KPV42397.1"/>
    <property type="molecule type" value="Genomic_DNA"/>
</dbReference>
<comment type="caution">
    <text evidence="1">The sequence shown here is derived from an EMBL/GenBank/DDBJ whole genome shotgun (WGS) entry which is preliminary data.</text>
</comment>
<dbReference type="AlphaFoldDB" id="A0A0N8PNT2"/>
<dbReference type="STRING" id="471514.AN477_17465"/>
<protein>
    <submittedName>
        <fullName evidence="1">Uncharacterized protein</fullName>
    </submittedName>
</protein>
<name>A0A0N8PNT2_9BACL</name>
<evidence type="ECO:0000313" key="2">
    <source>
        <dbReference type="Proteomes" id="UP000050482"/>
    </source>
</evidence>
<gene>
    <name evidence="1" type="ORF">AN477_17465</name>
</gene>
<accession>A0A0N8PNT2</accession>